<reference evidence="4 5" key="1">
    <citation type="journal article" date="2019" name="Nat. Microbiol.">
        <title>Mediterranean grassland soil C-N compound turnover is dependent on rainfall and depth, and is mediated by genomically divergent microorganisms.</title>
        <authorList>
            <person name="Diamond S."/>
            <person name="Andeer P.F."/>
            <person name="Li Z."/>
            <person name="Crits-Christoph A."/>
            <person name="Burstein D."/>
            <person name="Anantharaman K."/>
            <person name="Lane K.R."/>
            <person name="Thomas B.C."/>
            <person name="Pan C."/>
            <person name="Northen T.R."/>
            <person name="Banfield J.F."/>
        </authorList>
    </citation>
    <scope>NUCLEOTIDE SEQUENCE [LARGE SCALE GENOMIC DNA]</scope>
    <source>
        <strain evidence="4">WS_8</strain>
    </source>
</reference>
<evidence type="ECO:0000256" key="3">
    <source>
        <dbReference type="SAM" id="SignalP"/>
    </source>
</evidence>
<accession>A0A538TKZ7</accession>
<dbReference type="PANTHER" id="PTHR24104:SF25">
    <property type="entry name" value="PROTEIN LIN-41"/>
    <property type="match status" value="1"/>
</dbReference>
<dbReference type="EMBL" id="VBOY01000089">
    <property type="protein sequence ID" value="TMQ64303.1"/>
    <property type="molecule type" value="Genomic_DNA"/>
</dbReference>
<dbReference type="InterPro" id="IPR001258">
    <property type="entry name" value="NHL_repeat"/>
</dbReference>
<dbReference type="InterPro" id="IPR050952">
    <property type="entry name" value="TRIM-NHL_E3_ligases"/>
</dbReference>
<proteinExistence type="predicted"/>
<evidence type="ECO:0000313" key="4">
    <source>
        <dbReference type="EMBL" id="TMQ64303.1"/>
    </source>
</evidence>
<dbReference type="Proteomes" id="UP000316609">
    <property type="component" value="Unassembled WGS sequence"/>
</dbReference>
<feature type="signal peptide" evidence="3">
    <location>
        <begin position="1"/>
        <end position="22"/>
    </location>
</feature>
<protein>
    <submittedName>
        <fullName evidence="4">6-bladed beta-propeller</fullName>
    </submittedName>
</protein>
<organism evidence="4 5">
    <name type="scientific">Eiseniibacteriota bacterium</name>
    <dbReference type="NCBI Taxonomy" id="2212470"/>
    <lineage>
        <taxon>Bacteria</taxon>
        <taxon>Candidatus Eiseniibacteriota</taxon>
    </lineage>
</organism>
<dbReference type="InterPro" id="IPR011042">
    <property type="entry name" value="6-blade_b-propeller_TolB-like"/>
</dbReference>
<keyword evidence="1" id="KW-0677">Repeat</keyword>
<dbReference type="PROSITE" id="PS51257">
    <property type="entry name" value="PROKAR_LIPOPROTEIN"/>
    <property type="match status" value="1"/>
</dbReference>
<evidence type="ECO:0000256" key="2">
    <source>
        <dbReference type="PROSITE-ProRule" id="PRU00504"/>
    </source>
</evidence>
<evidence type="ECO:0000256" key="1">
    <source>
        <dbReference type="ARBA" id="ARBA00022737"/>
    </source>
</evidence>
<comment type="caution">
    <text evidence="4">The sequence shown here is derived from an EMBL/GenBank/DDBJ whole genome shotgun (WGS) entry which is preliminary data.</text>
</comment>
<evidence type="ECO:0000313" key="5">
    <source>
        <dbReference type="Proteomes" id="UP000316609"/>
    </source>
</evidence>
<feature type="repeat" description="NHL" evidence="2">
    <location>
        <begin position="234"/>
        <end position="282"/>
    </location>
</feature>
<name>A0A538TKZ7_UNCEI</name>
<feature type="repeat" description="NHL" evidence="2">
    <location>
        <begin position="190"/>
        <end position="226"/>
    </location>
</feature>
<dbReference type="Gene3D" id="2.120.10.30">
    <property type="entry name" value="TolB, C-terminal domain"/>
    <property type="match status" value="2"/>
</dbReference>
<dbReference type="PANTHER" id="PTHR24104">
    <property type="entry name" value="E3 UBIQUITIN-PROTEIN LIGASE NHLRC1-RELATED"/>
    <property type="match status" value="1"/>
</dbReference>
<dbReference type="AlphaFoldDB" id="A0A538TKZ7"/>
<dbReference type="GO" id="GO:0008270">
    <property type="term" value="F:zinc ion binding"/>
    <property type="evidence" value="ECO:0007669"/>
    <property type="project" value="UniProtKB-KW"/>
</dbReference>
<dbReference type="Pfam" id="PF01436">
    <property type="entry name" value="NHL"/>
    <property type="match status" value="3"/>
</dbReference>
<sequence length="322" mass="33900">MSRSLASLALASAALLFLGACGKKSTAPQGPTSHRFLLAWGTTGPGNGQFEFPAWVAVDDSAHVYVTESLGAVETGFQQRVQKFTSSGEFLASWDPTTVGDATFKAKGIAATAAGDLYVCGVTSVRRLSRLGVVLDQWGSAGTADGQFLAALAVAVDRVSGDFYVADTLQNRVQRFTSAGSFVRAWGDTGSADGQFQAPQGIVVDANQNVYVADTNNHRVQKFTHDGVWVKTWGTKGSAAGQFKYPGGIAVDADGNVYVTDSARGDNDLDLGNARVQVFTGTGTFVTQWDNGFGFPTGIGVDSGGNVYVADNLHDRIQKFSN</sequence>
<dbReference type="PROSITE" id="PS51125">
    <property type="entry name" value="NHL"/>
    <property type="match status" value="2"/>
</dbReference>
<keyword evidence="3" id="KW-0732">Signal</keyword>
<dbReference type="SUPFAM" id="SSF101898">
    <property type="entry name" value="NHL repeat"/>
    <property type="match status" value="1"/>
</dbReference>
<gene>
    <name evidence="4" type="ORF">E6K78_09535</name>
</gene>
<feature type="chain" id="PRO_5021982195" evidence="3">
    <location>
        <begin position="23"/>
        <end position="322"/>
    </location>
</feature>